<dbReference type="PROSITE" id="PS51181">
    <property type="entry name" value="PPASE_TENSIN"/>
    <property type="match status" value="1"/>
</dbReference>
<dbReference type="GO" id="GO:0004725">
    <property type="term" value="F:protein tyrosine phosphatase activity"/>
    <property type="evidence" value="ECO:0007669"/>
    <property type="project" value="TreeGrafter"/>
</dbReference>
<dbReference type="GO" id="GO:0005829">
    <property type="term" value="C:cytosol"/>
    <property type="evidence" value="ECO:0007669"/>
    <property type="project" value="TreeGrafter"/>
</dbReference>
<reference evidence="4" key="1">
    <citation type="journal article" date="2010" name="Genome Res.">
        <title>Population genomic sequencing of Coccidioides fungi reveals recent hybridization and transposon control.</title>
        <authorList>
            <person name="Neafsey D.E."/>
            <person name="Barker B.M."/>
            <person name="Sharpton T.J."/>
            <person name="Stajich J.E."/>
            <person name="Park D.J."/>
            <person name="Whiston E."/>
            <person name="Hung C.-Y."/>
            <person name="McMahan C."/>
            <person name="White J."/>
            <person name="Sykes S."/>
            <person name="Heiman D."/>
            <person name="Young S."/>
            <person name="Zeng Q."/>
            <person name="Abouelleil A."/>
            <person name="Aftuck L."/>
            <person name="Bessette D."/>
            <person name="Brown A."/>
            <person name="FitzGerald M."/>
            <person name="Lui A."/>
            <person name="Macdonald J.P."/>
            <person name="Priest M."/>
            <person name="Orbach M.J."/>
            <person name="Galgiani J.N."/>
            <person name="Kirkland T.N."/>
            <person name="Cole G.T."/>
            <person name="Birren B.W."/>
            <person name="Henn M.R."/>
            <person name="Taylor J.W."/>
            <person name="Rounsley S.D."/>
        </authorList>
    </citation>
    <scope>NUCLEOTIDE SEQUENCE [LARGE SCALE GENOMIC DNA]</scope>
    <source>
        <strain evidence="4">RMSCC 3703</strain>
    </source>
</reference>
<dbReference type="InterPro" id="IPR051281">
    <property type="entry name" value="Dual-spec_lipid-protein_phosph"/>
</dbReference>
<sequence length="214" mass="24756">MKSNLFKWQIVAGPRLRHPEARLDLCYVTDETTSGPSSTYPQRAYRNPTDALVRFLDLKHGENWAIWEFRAEGTGYPDKEVYGRIHHFPWPDHHPPPFSLIPPMMANALKQFTERRMRVGFGPGVSIPSQVRYVGYVDRWANKYNKKVRRASSGDLGKYTSGAYDMVLKVQVERLCGRRPKNKMLSPIPSQRTNHYGWRQGDAGKEPAEWKCFC</sequence>
<dbReference type="EMBL" id="DS268227">
    <property type="protein sequence ID" value="KMU72889.1"/>
    <property type="molecule type" value="Genomic_DNA"/>
</dbReference>
<dbReference type="STRING" id="454286.A0A0J8QKC8"/>
<dbReference type="OrthoDB" id="16692at2759"/>
<dbReference type="PANTHER" id="PTHR12305">
    <property type="entry name" value="PHOSPHATASE WITH HOMOLOGY TO TENSIN"/>
    <property type="match status" value="1"/>
</dbReference>
<dbReference type="InterPro" id="IPR029023">
    <property type="entry name" value="Tensin_phosphatase"/>
</dbReference>
<protein>
    <recommendedName>
        <fullName evidence="2">Phosphatase tensin-type domain-containing protein</fullName>
    </recommendedName>
</protein>
<dbReference type="PANTHER" id="PTHR12305:SF81">
    <property type="entry name" value="PHOSPHATIDYLINOSITOL 3,4,5-TRISPHOSPHATE 3-PHOSPHATASE AND DUAL-SPECIFICITY PROTEIN PHOSPHATASE PTEN"/>
    <property type="match status" value="1"/>
</dbReference>
<dbReference type="Proteomes" id="UP000054559">
    <property type="component" value="Unassembled WGS sequence"/>
</dbReference>
<proteinExistence type="predicted"/>
<evidence type="ECO:0000259" key="2">
    <source>
        <dbReference type="PROSITE" id="PS51181"/>
    </source>
</evidence>
<evidence type="ECO:0000313" key="4">
    <source>
        <dbReference type="Proteomes" id="UP000054559"/>
    </source>
</evidence>
<keyword evidence="1" id="KW-0378">Hydrolase</keyword>
<dbReference type="GO" id="GO:0046856">
    <property type="term" value="P:phosphatidylinositol dephosphorylation"/>
    <property type="evidence" value="ECO:0007669"/>
    <property type="project" value="TreeGrafter"/>
</dbReference>
<dbReference type="Gene3D" id="3.90.190.10">
    <property type="entry name" value="Protein tyrosine phosphatase superfamily"/>
    <property type="match status" value="2"/>
</dbReference>
<dbReference type="SUPFAM" id="SSF52799">
    <property type="entry name" value="(Phosphotyrosine protein) phosphatases II"/>
    <property type="match status" value="1"/>
</dbReference>
<dbReference type="GO" id="GO:0043491">
    <property type="term" value="P:phosphatidylinositol 3-kinase/protein kinase B signal transduction"/>
    <property type="evidence" value="ECO:0007669"/>
    <property type="project" value="TreeGrafter"/>
</dbReference>
<dbReference type="GO" id="GO:0016314">
    <property type="term" value="F:phosphatidylinositol-3,4,5-trisphosphate 3-phosphatase activity"/>
    <property type="evidence" value="ECO:0007669"/>
    <property type="project" value="TreeGrafter"/>
</dbReference>
<dbReference type="GO" id="GO:0005634">
    <property type="term" value="C:nucleus"/>
    <property type="evidence" value="ECO:0007669"/>
    <property type="project" value="TreeGrafter"/>
</dbReference>
<evidence type="ECO:0000256" key="1">
    <source>
        <dbReference type="ARBA" id="ARBA00022801"/>
    </source>
</evidence>
<evidence type="ECO:0000313" key="3">
    <source>
        <dbReference type="EMBL" id="KMU72889.1"/>
    </source>
</evidence>
<name>A0A0J8QKC8_COCIT</name>
<dbReference type="InterPro" id="IPR029021">
    <property type="entry name" value="Prot-tyrosine_phosphatase-like"/>
</dbReference>
<dbReference type="AlphaFoldDB" id="A0A0J8QKC8"/>
<accession>A0A0J8QKC8</accession>
<organism evidence="3 4">
    <name type="scientific">Coccidioides immitis RMSCC 3703</name>
    <dbReference type="NCBI Taxonomy" id="454286"/>
    <lineage>
        <taxon>Eukaryota</taxon>
        <taxon>Fungi</taxon>
        <taxon>Dikarya</taxon>
        <taxon>Ascomycota</taxon>
        <taxon>Pezizomycotina</taxon>
        <taxon>Eurotiomycetes</taxon>
        <taxon>Eurotiomycetidae</taxon>
        <taxon>Onygenales</taxon>
        <taxon>Onygenaceae</taxon>
        <taxon>Coccidioides</taxon>
    </lineage>
</organism>
<feature type="domain" description="Phosphatase tensin-type" evidence="2">
    <location>
        <begin position="14"/>
        <end position="144"/>
    </location>
</feature>
<dbReference type="GO" id="GO:0005886">
    <property type="term" value="C:plasma membrane"/>
    <property type="evidence" value="ECO:0007669"/>
    <property type="project" value="TreeGrafter"/>
</dbReference>
<dbReference type="GO" id="GO:0042995">
    <property type="term" value="C:cell projection"/>
    <property type="evidence" value="ECO:0007669"/>
    <property type="project" value="TreeGrafter"/>
</dbReference>
<gene>
    <name evidence="3" type="ORF">CISG_09850</name>
</gene>
<dbReference type="GO" id="GO:0051896">
    <property type="term" value="P:regulation of phosphatidylinositol 3-kinase/protein kinase B signal transduction"/>
    <property type="evidence" value="ECO:0007669"/>
    <property type="project" value="TreeGrafter"/>
</dbReference>